<evidence type="ECO:0000313" key="2">
    <source>
        <dbReference type="Proteomes" id="UP000789375"/>
    </source>
</evidence>
<protein>
    <submittedName>
        <fullName evidence="1">3710_t:CDS:1</fullName>
    </submittedName>
</protein>
<keyword evidence="2" id="KW-1185">Reference proteome</keyword>
<organism evidence="1 2">
    <name type="scientific">Funneliformis mosseae</name>
    <name type="common">Endomycorrhizal fungus</name>
    <name type="synonym">Glomus mosseae</name>
    <dbReference type="NCBI Taxonomy" id="27381"/>
    <lineage>
        <taxon>Eukaryota</taxon>
        <taxon>Fungi</taxon>
        <taxon>Fungi incertae sedis</taxon>
        <taxon>Mucoromycota</taxon>
        <taxon>Glomeromycotina</taxon>
        <taxon>Glomeromycetes</taxon>
        <taxon>Glomerales</taxon>
        <taxon>Glomeraceae</taxon>
        <taxon>Funneliformis</taxon>
    </lineage>
</organism>
<proteinExistence type="predicted"/>
<accession>A0A9N9BGP7</accession>
<gene>
    <name evidence="1" type="ORF">FMOSSE_LOCUS7074</name>
</gene>
<name>A0A9N9BGP7_FUNMO</name>
<sequence length="52" mass="5894">VVFEIYCFLSPPFFSLHTVCLFRVNSFEALKVHKLGSFSLSALSFLELPPSQ</sequence>
<dbReference type="Proteomes" id="UP000789375">
    <property type="component" value="Unassembled WGS sequence"/>
</dbReference>
<feature type="non-terminal residue" evidence="1">
    <location>
        <position position="1"/>
    </location>
</feature>
<dbReference type="AlphaFoldDB" id="A0A9N9BGP7"/>
<reference evidence="1" key="1">
    <citation type="submission" date="2021-06" db="EMBL/GenBank/DDBJ databases">
        <authorList>
            <person name="Kallberg Y."/>
            <person name="Tangrot J."/>
            <person name="Rosling A."/>
        </authorList>
    </citation>
    <scope>NUCLEOTIDE SEQUENCE</scope>
    <source>
        <strain evidence="1">87-6 pot B 2015</strain>
    </source>
</reference>
<dbReference type="EMBL" id="CAJVPP010001593">
    <property type="protein sequence ID" value="CAG8563408.1"/>
    <property type="molecule type" value="Genomic_DNA"/>
</dbReference>
<comment type="caution">
    <text evidence="1">The sequence shown here is derived from an EMBL/GenBank/DDBJ whole genome shotgun (WGS) entry which is preliminary data.</text>
</comment>
<evidence type="ECO:0000313" key="1">
    <source>
        <dbReference type="EMBL" id="CAG8563408.1"/>
    </source>
</evidence>